<organism evidence="4 5">
    <name type="scientific">candidate division WOR-3 bacterium JGI_Cruoil_03_51_56</name>
    <dbReference type="NCBI Taxonomy" id="1973747"/>
    <lineage>
        <taxon>Bacteria</taxon>
        <taxon>Bacteria division WOR-3</taxon>
    </lineage>
</organism>
<dbReference type="Proteomes" id="UP000215559">
    <property type="component" value="Unassembled WGS sequence"/>
</dbReference>
<keyword evidence="2" id="KW-1133">Transmembrane helix</keyword>
<keyword evidence="3" id="KW-0732">Signal</keyword>
<evidence type="ECO:0008006" key="6">
    <source>
        <dbReference type="Google" id="ProtNLM"/>
    </source>
</evidence>
<gene>
    <name evidence="4" type="ORF">CH330_00085</name>
</gene>
<accession>A0A235BYK8</accession>
<reference evidence="4 5" key="1">
    <citation type="submission" date="2017-07" db="EMBL/GenBank/DDBJ databases">
        <title>Recovery of genomes from metagenomes via a dereplication, aggregation, and scoring strategy.</title>
        <authorList>
            <person name="Sieber C.M."/>
            <person name="Probst A.J."/>
            <person name="Sharrar A."/>
            <person name="Thomas B.C."/>
            <person name="Hess M."/>
            <person name="Tringe S.G."/>
            <person name="Banfield J.F."/>
        </authorList>
    </citation>
    <scope>NUCLEOTIDE SEQUENCE [LARGE SCALE GENOMIC DNA]</scope>
    <source>
        <strain evidence="4">JGI_Cruoil_03_51_56</strain>
    </source>
</reference>
<dbReference type="PANTHER" id="PTHR40940:SF2">
    <property type="entry name" value="BATD"/>
    <property type="match status" value="1"/>
</dbReference>
<protein>
    <recommendedName>
        <fullName evidence="6">Protein BatD</fullName>
    </recommendedName>
</protein>
<feature type="chain" id="PRO_5012872996" description="Protein BatD" evidence="3">
    <location>
        <begin position="20"/>
        <end position="589"/>
    </location>
</feature>
<feature type="transmembrane region" description="Helical" evidence="2">
    <location>
        <begin position="448"/>
        <end position="468"/>
    </location>
</feature>
<evidence type="ECO:0000256" key="2">
    <source>
        <dbReference type="SAM" id="Phobius"/>
    </source>
</evidence>
<dbReference type="Pfam" id="PF13584">
    <property type="entry name" value="BatD"/>
    <property type="match status" value="2"/>
</dbReference>
<name>A0A235BYK8_UNCW3</name>
<keyword evidence="2" id="KW-0472">Membrane</keyword>
<feature type="region of interest" description="Disordered" evidence="1">
    <location>
        <begin position="130"/>
        <end position="150"/>
    </location>
</feature>
<evidence type="ECO:0000256" key="3">
    <source>
        <dbReference type="SAM" id="SignalP"/>
    </source>
</evidence>
<comment type="caution">
    <text evidence="4">The sequence shown here is derived from an EMBL/GenBank/DDBJ whole genome shotgun (WGS) entry which is preliminary data.</text>
</comment>
<evidence type="ECO:0000313" key="4">
    <source>
        <dbReference type="EMBL" id="OYD17440.1"/>
    </source>
</evidence>
<feature type="compositionally biased region" description="Polar residues" evidence="1">
    <location>
        <begin position="130"/>
        <end position="147"/>
    </location>
</feature>
<feature type="signal peptide" evidence="3">
    <location>
        <begin position="1"/>
        <end position="19"/>
    </location>
</feature>
<dbReference type="AlphaFoldDB" id="A0A235BYK8"/>
<evidence type="ECO:0000313" key="5">
    <source>
        <dbReference type="Proteomes" id="UP000215559"/>
    </source>
</evidence>
<dbReference type="PANTHER" id="PTHR40940">
    <property type="entry name" value="PROTEIN BATD-RELATED"/>
    <property type="match status" value="1"/>
</dbReference>
<keyword evidence="2" id="KW-0812">Transmembrane</keyword>
<dbReference type="InterPro" id="IPR025738">
    <property type="entry name" value="BatD"/>
</dbReference>
<evidence type="ECO:0000256" key="1">
    <source>
        <dbReference type="SAM" id="MobiDB-lite"/>
    </source>
</evidence>
<sequence>MMRCFRLILLLLPVACAFGDELQFTAEVDRTTVGLGERFVLTVKVSGSGMGSVPGPQLPVLDDFDQLGSSSSQSTNISFVNGRVSREQTISFIYYLAAMRLGELTIGPCKLNYKGSIYQTQAITINVVKGSQTTRPQQRQNPSSPFVTQPHGRVQDEVALGATADRTTVYQGEQVTVSYTFYTRLQIADLRMSDVPAFSGFWAEGLYEAKELEYHTQRFRGKQYNAALIKRVALFPTRSGKLKIGVMKLGGSVVRRGGFFFNTTEPFEVSSSPIIVNVRPLPDSGRPGSFCGGVGRFALSASLDRDSSIGGQPLNLTVEVSGTGNIQLIGQPKVPSLSGVKILSPGTKDRIIRTSGKVKGTRKFIFPLLPQADGRYYVPGIEMGFFSPGEKGYYTLATPRLEFIASGAGKGVREDGNRTGVKVLGSDIIHIKPSQTKLVDAGLGTIPWWGWLFYPAGAVVLCFGIVLGRHRRKLEQDRGYARRMRSNRLVKKRLAQAAKVLAQNKETEFYAALDRAVLGYVGDRFNIETFGMTGDELRYELGKKQVPEDIVESLLELIQNCDAARFSPGMTKHSAQETFKRARRVLERL</sequence>
<dbReference type="EMBL" id="NOZP01000002">
    <property type="protein sequence ID" value="OYD17440.1"/>
    <property type="molecule type" value="Genomic_DNA"/>
</dbReference>
<proteinExistence type="predicted"/>